<accession>A0A2C6KNC7</accession>
<keyword evidence="2" id="KW-1185">Reference proteome</keyword>
<dbReference type="Proteomes" id="UP000221165">
    <property type="component" value="Unassembled WGS sequence"/>
</dbReference>
<protein>
    <submittedName>
        <fullName evidence="1">Uncharacterized protein</fullName>
    </submittedName>
</protein>
<evidence type="ECO:0000313" key="1">
    <source>
        <dbReference type="EMBL" id="PHJ17982.1"/>
    </source>
</evidence>
<organism evidence="1 2">
    <name type="scientific">Cystoisospora suis</name>
    <dbReference type="NCBI Taxonomy" id="483139"/>
    <lineage>
        <taxon>Eukaryota</taxon>
        <taxon>Sar</taxon>
        <taxon>Alveolata</taxon>
        <taxon>Apicomplexa</taxon>
        <taxon>Conoidasida</taxon>
        <taxon>Coccidia</taxon>
        <taxon>Eucoccidiorida</taxon>
        <taxon>Eimeriorina</taxon>
        <taxon>Sarcocystidae</taxon>
        <taxon>Cystoisospora</taxon>
    </lineage>
</organism>
<dbReference type="EMBL" id="MIGC01004511">
    <property type="protein sequence ID" value="PHJ17982.1"/>
    <property type="molecule type" value="Genomic_DNA"/>
</dbReference>
<proteinExistence type="predicted"/>
<feature type="non-terminal residue" evidence="1">
    <location>
        <position position="51"/>
    </location>
</feature>
<dbReference type="RefSeq" id="XP_067919694.1">
    <property type="nucleotide sequence ID" value="XM_068068331.1"/>
</dbReference>
<dbReference type="AlphaFoldDB" id="A0A2C6KNC7"/>
<comment type="caution">
    <text evidence="1">The sequence shown here is derived from an EMBL/GenBank/DDBJ whole genome shotgun (WGS) entry which is preliminary data.</text>
</comment>
<dbReference type="VEuPathDB" id="ToxoDB:CSUI_008195"/>
<dbReference type="GeneID" id="94431542"/>
<sequence length="51" mass="6017">SPLTLFLVYLRSYILSQVYRFLASLCFVSIDSYRHICEISTSPFISLYNIY</sequence>
<feature type="non-terminal residue" evidence="1">
    <location>
        <position position="1"/>
    </location>
</feature>
<name>A0A2C6KNC7_9APIC</name>
<gene>
    <name evidence="1" type="ORF">CSUI_008195</name>
</gene>
<reference evidence="1 2" key="1">
    <citation type="journal article" date="2017" name="Int. J. Parasitol.">
        <title>The genome of the protozoan parasite Cystoisospora suis and a reverse vaccinology approach to identify vaccine candidates.</title>
        <authorList>
            <person name="Palmieri N."/>
            <person name="Shrestha A."/>
            <person name="Ruttkowski B."/>
            <person name="Beck T."/>
            <person name="Vogl C."/>
            <person name="Tomley F."/>
            <person name="Blake D.P."/>
            <person name="Joachim A."/>
        </authorList>
    </citation>
    <scope>NUCLEOTIDE SEQUENCE [LARGE SCALE GENOMIC DNA]</scope>
    <source>
        <strain evidence="1 2">Wien I</strain>
    </source>
</reference>
<evidence type="ECO:0000313" key="2">
    <source>
        <dbReference type="Proteomes" id="UP000221165"/>
    </source>
</evidence>